<feature type="region of interest" description="Disordered" evidence="1">
    <location>
        <begin position="224"/>
        <end position="246"/>
    </location>
</feature>
<protein>
    <submittedName>
        <fullName evidence="3">Coiled-coil domain-containing protein</fullName>
    </submittedName>
</protein>
<proteinExistence type="predicted"/>
<evidence type="ECO:0000256" key="1">
    <source>
        <dbReference type="SAM" id="MobiDB-lite"/>
    </source>
</evidence>
<evidence type="ECO:0000313" key="2">
    <source>
        <dbReference type="Proteomes" id="UP000095283"/>
    </source>
</evidence>
<accession>A0A1I7XMP3</accession>
<dbReference type="WBParaSite" id="Hba_18765">
    <property type="protein sequence ID" value="Hba_18765"/>
    <property type="gene ID" value="Hba_18765"/>
</dbReference>
<feature type="region of interest" description="Disordered" evidence="1">
    <location>
        <begin position="308"/>
        <end position="336"/>
    </location>
</feature>
<dbReference type="Proteomes" id="UP000095283">
    <property type="component" value="Unplaced"/>
</dbReference>
<evidence type="ECO:0000313" key="3">
    <source>
        <dbReference type="WBParaSite" id="Hba_18765"/>
    </source>
</evidence>
<keyword evidence="2" id="KW-1185">Reference proteome</keyword>
<reference evidence="3" key="1">
    <citation type="submission" date="2016-11" db="UniProtKB">
        <authorList>
            <consortium name="WormBaseParasite"/>
        </authorList>
    </citation>
    <scope>IDENTIFICATION</scope>
</reference>
<organism evidence="2 3">
    <name type="scientific">Heterorhabditis bacteriophora</name>
    <name type="common">Entomopathogenic nematode worm</name>
    <dbReference type="NCBI Taxonomy" id="37862"/>
    <lineage>
        <taxon>Eukaryota</taxon>
        <taxon>Metazoa</taxon>
        <taxon>Ecdysozoa</taxon>
        <taxon>Nematoda</taxon>
        <taxon>Chromadorea</taxon>
        <taxon>Rhabditida</taxon>
        <taxon>Rhabditina</taxon>
        <taxon>Rhabditomorpha</taxon>
        <taxon>Strongyloidea</taxon>
        <taxon>Heterorhabditidae</taxon>
        <taxon>Heterorhabditis</taxon>
    </lineage>
</organism>
<name>A0A1I7XMP3_HETBA</name>
<sequence length="336" mass="38427">MKPADLTALQELESRICALEKRLKNANATRDSYLDFLRTKYPSWNPSISRYIRNRVEKEYIVNRLATSDYHWDWSTNDNVYMPQKIQNMEKNPPLYFDIPNSGPLLNADMQRTRQRLAEISEQLKFMRNTRLSLPSNDYIRNRMLTNEAYATLNSDDNDDFLSNARKRLADMTVTLFEPIASPTHEQIGELKMKEQRDTLVTESNTTEGSNARMEDQQDIIKQEHIPSESEDVPQKGVPDQPISNKAPMAVRNSYATVLNLLKNKSMSSESDDDIAPTSTVHLSQQIALKETTVPSNASILLNQYLRPNANRKGSSSSDDVIVKQIPDDSDSDFFN</sequence>
<dbReference type="AlphaFoldDB" id="A0A1I7XMP3"/>